<evidence type="ECO:0000313" key="1">
    <source>
        <dbReference type="EMBL" id="MBM9618389.1"/>
    </source>
</evidence>
<name>A0ABS2UM62_9ACTN</name>
<protein>
    <submittedName>
        <fullName evidence="1">Uncharacterized protein</fullName>
    </submittedName>
</protein>
<sequence>MSGRQTDTEVLAAQDARRRACAERGDLPGVARAVMDAACRNGSLTGPGAQAMDWLRGLPDGDRMELARIWARWHTDPEPEREGDIALRDVSYFRAELLVVASGVARGLDPALLADARRARLAWIAGEYALQGHREWELADAEIAAGRPPGPAVLAAFRRTALDQPGEPALRETLARFPGPVLNPGEPWADQALDDAARAGRPLERLLAHRASPSAAGPSAAWLRTARDLLAAAGPEQVRRYVPRWFDLVGRERSVPLAGGYGSHDCDPYNAQALRAQAWFLSLLPPSEETCDVLAGLVRTVHLGLPALTRRPAGVAEAAVTALSRTGGDAARRELDDLRRRIADRHLRRRIDHALAATA</sequence>
<dbReference type="EMBL" id="JAFEJA010000001">
    <property type="protein sequence ID" value="MBM9618389.1"/>
    <property type="molecule type" value="Genomic_DNA"/>
</dbReference>
<gene>
    <name evidence="1" type="ORF">JE024_06440</name>
</gene>
<evidence type="ECO:0000313" key="2">
    <source>
        <dbReference type="Proteomes" id="UP000664109"/>
    </source>
</evidence>
<proteinExistence type="predicted"/>
<reference evidence="1 2" key="1">
    <citation type="journal article" date="2016" name="Arch. Microbiol.">
        <title>Streptomyces zhihengii sp. nov., isolated from rhizospheric soil of Psammosilene tunicoides.</title>
        <authorList>
            <person name="Huang M.J."/>
            <person name="Fei J.J."/>
            <person name="Salam N."/>
            <person name="Kim C.J."/>
            <person name="Hozzein W.N."/>
            <person name="Xiao M."/>
            <person name="Huang H.Q."/>
            <person name="Li W.J."/>
        </authorList>
    </citation>
    <scope>NUCLEOTIDE SEQUENCE [LARGE SCALE GENOMIC DNA]</scope>
    <source>
        <strain evidence="1 2">YIM T102</strain>
    </source>
</reference>
<keyword evidence="2" id="KW-1185">Reference proteome</keyword>
<accession>A0ABS2UM62</accession>
<dbReference type="RefSeq" id="WP_205372670.1">
    <property type="nucleotide sequence ID" value="NZ_JAFEJA010000001.1"/>
</dbReference>
<organism evidence="1 2">
    <name type="scientific">Streptomyces zhihengii</name>
    <dbReference type="NCBI Taxonomy" id="1818004"/>
    <lineage>
        <taxon>Bacteria</taxon>
        <taxon>Bacillati</taxon>
        <taxon>Actinomycetota</taxon>
        <taxon>Actinomycetes</taxon>
        <taxon>Kitasatosporales</taxon>
        <taxon>Streptomycetaceae</taxon>
        <taxon>Streptomyces</taxon>
    </lineage>
</organism>
<comment type="caution">
    <text evidence="1">The sequence shown here is derived from an EMBL/GenBank/DDBJ whole genome shotgun (WGS) entry which is preliminary data.</text>
</comment>
<dbReference type="Proteomes" id="UP000664109">
    <property type="component" value="Unassembled WGS sequence"/>
</dbReference>